<dbReference type="EMBL" id="JAENHL010000008">
    <property type="protein sequence ID" value="MBK1869348.1"/>
    <property type="molecule type" value="Genomic_DNA"/>
</dbReference>
<comment type="caution">
    <text evidence="1">The sequence shown here is derived from an EMBL/GenBank/DDBJ whole genome shotgun (WGS) entry which is preliminary data.</text>
</comment>
<reference evidence="1" key="1">
    <citation type="submission" date="2021-01" db="EMBL/GenBank/DDBJ databases">
        <authorList>
            <person name="Sun Q."/>
        </authorList>
    </citation>
    <scope>NUCLEOTIDE SEQUENCE</scope>
    <source>
        <strain evidence="1">YIM B02566</strain>
    </source>
</reference>
<accession>A0ACC5RAD1</accession>
<dbReference type="Proteomes" id="UP000616151">
    <property type="component" value="Unassembled WGS sequence"/>
</dbReference>
<organism evidence="1 2">
    <name type="scientific">Taklimakanibacter albus</name>
    <dbReference type="NCBI Taxonomy" id="2800327"/>
    <lineage>
        <taxon>Bacteria</taxon>
        <taxon>Pseudomonadati</taxon>
        <taxon>Pseudomonadota</taxon>
        <taxon>Alphaproteobacteria</taxon>
        <taxon>Hyphomicrobiales</taxon>
        <taxon>Aestuariivirgaceae</taxon>
        <taxon>Taklimakanibacter</taxon>
    </lineage>
</organism>
<protein>
    <submittedName>
        <fullName evidence="1">2OG-Fe(II) oxygenase</fullName>
    </submittedName>
</protein>
<keyword evidence="2" id="KW-1185">Reference proteome</keyword>
<proteinExistence type="predicted"/>
<name>A0ACC5RAD1_9HYPH</name>
<evidence type="ECO:0000313" key="2">
    <source>
        <dbReference type="Proteomes" id="UP000616151"/>
    </source>
</evidence>
<sequence length="223" mass="25349">MDPHFALDSPLPSFAQRLAMMDNILPPDDFVRLVGEVEDLVETERSYLPAHKKGGTVAYETLERQAPNLVELYRSSELCSLVSDVVRLKVEATPLHDQSSCSVLFYEKPGDHIGWHYDHNFYRGRHFTVLVPMVNRGREPNGLSQARLMARQNGRDQIIPTPPNSMIVFEGARVRHKVTPIGEGERRVIWSMTFCADPRNSALQGVARRVKDTAFFGFRALWT</sequence>
<gene>
    <name evidence="1" type="ORF">JHL16_23510</name>
</gene>
<evidence type="ECO:0000313" key="1">
    <source>
        <dbReference type="EMBL" id="MBK1869348.1"/>
    </source>
</evidence>